<protein>
    <submittedName>
        <fullName evidence="2">(diamondback moth) hypothetical protein</fullName>
    </submittedName>
</protein>
<accession>A0A8S4G3U5</accession>
<comment type="caution">
    <text evidence="2">The sequence shown here is derived from an EMBL/GenBank/DDBJ whole genome shotgun (WGS) entry which is preliminary data.</text>
</comment>
<evidence type="ECO:0000256" key="1">
    <source>
        <dbReference type="SAM" id="MobiDB-lite"/>
    </source>
</evidence>
<sequence length="80" mass="8833">MRKQMNMSDPLDPLSPSLNGSSSQRPGFMSRVRMRLNRSSPVSTSGDGKPNSLLFYTLNRGAKRKVIMISFIITTTLAAD</sequence>
<keyword evidence="3" id="KW-1185">Reference proteome</keyword>
<proteinExistence type="predicted"/>
<gene>
    <name evidence="2" type="ORF">PLXY2_LOCUS13368</name>
</gene>
<dbReference type="Proteomes" id="UP000653454">
    <property type="component" value="Unassembled WGS sequence"/>
</dbReference>
<dbReference type="EMBL" id="CAJHNJ030000095">
    <property type="protein sequence ID" value="CAG9135130.1"/>
    <property type="molecule type" value="Genomic_DNA"/>
</dbReference>
<evidence type="ECO:0000313" key="3">
    <source>
        <dbReference type="Proteomes" id="UP000653454"/>
    </source>
</evidence>
<feature type="region of interest" description="Disordered" evidence="1">
    <location>
        <begin position="1"/>
        <end position="32"/>
    </location>
</feature>
<organism evidence="2 3">
    <name type="scientific">Plutella xylostella</name>
    <name type="common">Diamondback moth</name>
    <name type="synonym">Plutella maculipennis</name>
    <dbReference type="NCBI Taxonomy" id="51655"/>
    <lineage>
        <taxon>Eukaryota</taxon>
        <taxon>Metazoa</taxon>
        <taxon>Ecdysozoa</taxon>
        <taxon>Arthropoda</taxon>
        <taxon>Hexapoda</taxon>
        <taxon>Insecta</taxon>
        <taxon>Pterygota</taxon>
        <taxon>Neoptera</taxon>
        <taxon>Endopterygota</taxon>
        <taxon>Lepidoptera</taxon>
        <taxon>Glossata</taxon>
        <taxon>Ditrysia</taxon>
        <taxon>Yponomeutoidea</taxon>
        <taxon>Plutellidae</taxon>
        <taxon>Plutella</taxon>
    </lineage>
</organism>
<reference evidence="2" key="1">
    <citation type="submission" date="2020-11" db="EMBL/GenBank/DDBJ databases">
        <authorList>
            <person name="Whiteford S."/>
        </authorList>
    </citation>
    <scope>NUCLEOTIDE SEQUENCE</scope>
</reference>
<feature type="compositionally biased region" description="Polar residues" evidence="1">
    <location>
        <begin position="16"/>
        <end position="25"/>
    </location>
</feature>
<name>A0A8S4G3U5_PLUXY</name>
<dbReference type="AlphaFoldDB" id="A0A8S4G3U5"/>
<evidence type="ECO:0000313" key="2">
    <source>
        <dbReference type="EMBL" id="CAG9135130.1"/>
    </source>
</evidence>